<evidence type="ECO:0000313" key="2">
    <source>
        <dbReference type="EMBL" id="GLK51156.1"/>
    </source>
</evidence>
<sequence length="185" mass="20984">MRRYFKHLLEQATDATEWLGEIARIVKGDGEIYWQFSDLREAVEDTEMLFGGKAIDELSNDERDGVTRQLRFYLDFLGKAGVLDTEVKEPPPTKSLRLGLLPETHFRLSKRGSRVIAFREWRQKLLFARVVLFRDAKRLVARLKAPISVFLFVFTVARVALQADTIMAVFAALVAGLLAAIPTAS</sequence>
<evidence type="ECO:0000256" key="1">
    <source>
        <dbReference type="SAM" id="Phobius"/>
    </source>
</evidence>
<gene>
    <name evidence="2" type="ORF">GCM10017621_06640</name>
</gene>
<reference evidence="2" key="2">
    <citation type="submission" date="2023-01" db="EMBL/GenBank/DDBJ databases">
        <authorList>
            <person name="Sun Q."/>
            <person name="Evtushenko L."/>
        </authorList>
    </citation>
    <scope>NUCLEOTIDE SEQUENCE</scope>
    <source>
        <strain evidence="2">VKM B-1513</strain>
    </source>
</reference>
<keyword evidence="1" id="KW-0472">Membrane</keyword>
<dbReference type="RefSeq" id="WP_271185550.1">
    <property type="nucleotide sequence ID" value="NZ_BSFE01000002.1"/>
</dbReference>
<keyword evidence="1" id="KW-1133">Transmembrane helix</keyword>
<feature type="transmembrane region" description="Helical" evidence="1">
    <location>
        <begin position="166"/>
        <end position="184"/>
    </location>
</feature>
<name>A0A9W6ILH0_9PROT</name>
<keyword evidence="3" id="KW-1185">Reference proteome</keyword>
<feature type="transmembrane region" description="Helical" evidence="1">
    <location>
        <begin position="139"/>
        <end position="160"/>
    </location>
</feature>
<organism evidence="2 3">
    <name type="scientific">Maricaulis virginensis</name>
    <dbReference type="NCBI Taxonomy" id="144022"/>
    <lineage>
        <taxon>Bacteria</taxon>
        <taxon>Pseudomonadati</taxon>
        <taxon>Pseudomonadota</taxon>
        <taxon>Alphaproteobacteria</taxon>
        <taxon>Maricaulales</taxon>
        <taxon>Maricaulaceae</taxon>
        <taxon>Maricaulis</taxon>
    </lineage>
</organism>
<dbReference type="EMBL" id="BSFE01000002">
    <property type="protein sequence ID" value="GLK51156.1"/>
    <property type="molecule type" value="Genomic_DNA"/>
</dbReference>
<protein>
    <submittedName>
        <fullName evidence="2">Uncharacterized protein</fullName>
    </submittedName>
</protein>
<reference evidence="2" key="1">
    <citation type="journal article" date="2014" name="Int. J. Syst. Evol. Microbiol.">
        <title>Complete genome sequence of Corynebacterium casei LMG S-19264T (=DSM 44701T), isolated from a smear-ripened cheese.</title>
        <authorList>
            <consortium name="US DOE Joint Genome Institute (JGI-PGF)"/>
            <person name="Walter F."/>
            <person name="Albersmeier A."/>
            <person name="Kalinowski J."/>
            <person name="Ruckert C."/>
        </authorList>
    </citation>
    <scope>NUCLEOTIDE SEQUENCE</scope>
    <source>
        <strain evidence="2">VKM B-1513</strain>
    </source>
</reference>
<accession>A0A9W6ILH0</accession>
<dbReference type="AlphaFoldDB" id="A0A9W6ILH0"/>
<keyword evidence="1" id="KW-0812">Transmembrane</keyword>
<evidence type="ECO:0000313" key="3">
    <source>
        <dbReference type="Proteomes" id="UP001143486"/>
    </source>
</evidence>
<comment type="caution">
    <text evidence="2">The sequence shown here is derived from an EMBL/GenBank/DDBJ whole genome shotgun (WGS) entry which is preliminary data.</text>
</comment>
<proteinExistence type="predicted"/>
<dbReference type="Proteomes" id="UP001143486">
    <property type="component" value="Unassembled WGS sequence"/>
</dbReference>